<organism evidence="1 2">
    <name type="scientific">Dactylosporangium sucinum</name>
    <dbReference type="NCBI Taxonomy" id="1424081"/>
    <lineage>
        <taxon>Bacteria</taxon>
        <taxon>Bacillati</taxon>
        <taxon>Actinomycetota</taxon>
        <taxon>Actinomycetes</taxon>
        <taxon>Micromonosporales</taxon>
        <taxon>Micromonosporaceae</taxon>
        <taxon>Dactylosporangium</taxon>
    </lineage>
</organism>
<accession>A0A917U3S0</accession>
<evidence type="ECO:0000313" key="2">
    <source>
        <dbReference type="Proteomes" id="UP000642070"/>
    </source>
</evidence>
<dbReference type="Proteomes" id="UP000642070">
    <property type="component" value="Unassembled WGS sequence"/>
</dbReference>
<sequence>MPRMTDMFERHEAVSLLLPAEFTDGAKSRRYLRDVLDAIGVKVTGKDRAAPDDRPHVLVVHTHDYQFASTLYAVPEEAVTEPLRAALRAAPGCFAAPDDAYLASWGDVLRLLAVWGLDGLGAEAFHKVMVEDFGGRFGHRDLPGLDELAALGNAWAGYAVATVEHDERRPRIDAATPWLGYHYRSMHAFRQSM</sequence>
<dbReference type="EMBL" id="BMPI01000035">
    <property type="protein sequence ID" value="GGM52877.1"/>
    <property type="molecule type" value="Genomic_DNA"/>
</dbReference>
<gene>
    <name evidence="1" type="ORF">GCM10007977_063060</name>
</gene>
<reference evidence="1" key="1">
    <citation type="journal article" date="2014" name="Int. J. Syst. Evol. Microbiol.">
        <title>Complete genome sequence of Corynebacterium casei LMG S-19264T (=DSM 44701T), isolated from a smear-ripened cheese.</title>
        <authorList>
            <consortium name="US DOE Joint Genome Institute (JGI-PGF)"/>
            <person name="Walter F."/>
            <person name="Albersmeier A."/>
            <person name="Kalinowski J."/>
            <person name="Ruckert C."/>
        </authorList>
    </citation>
    <scope>NUCLEOTIDE SEQUENCE</scope>
    <source>
        <strain evidence="1">JCM 19831</strain>
    </source>
</reference>
<keyword evidence="2" id="KW-1185">Reference proteome</keyword>
<comment type="caution">
    <text evidence="1">The sequence shown here is derived from an EMBL/GenBank/DDBJ whole genome shotgun (WGS) entry which is preliminary data.</text>
</comment>
<name>A0A917U3S0_9ACTN</name>
<evidence type="ECO:0000313" key="1">
    <source>
        <dbReference type="EMBL" id="GGM52877.1"/>
    </source>
</evidence>
<protein>
    <submittedName>
        <fullName evidence="1">Uncharacterized protein</fullName>
    </submittedName>
</protein>
<reference evidence="1" key="2">
    <citation type="submission" date="2020-09" db="EMBL/GenBank/DDBJ databases">
        <authorList>
            <person name="Sun Q."/>
            <person name="Ohkuma M."/>
        </authorList>
    </citation>
    <scope>NUCLEOTIDE SEQUENCE</scope>
    <source>
        <strain evidence="1">JCM 19831</strain>
    </source>
</reference>
<proteinExistence type="predicted"/>
<dbReference type="AlphaFoldDB" id="A0A917U3S0"/>